<evidence type="ECO:0000256" key="1">
    <source>
        <dbReference type="SAM" id="MobiDB-lite"/>
    </source>
</evidence>
<comment type="caution">
    <text evidence="3">The sequence shown here is derived from an EMBL/GenBank/DDBJ whole genome shotgun (WGS) entry which is preliminary data.</text>
</comment>
<feature type="domain" description="Retrovirus-related Pol polyprotein from transposon TNT 1-94-like beta-barrel" evidence="2">
    <location>
        <begin position="370"/>
        <end position="434"/>
    </location>
</feature>
<accession>A0A699IW16</accession>
<dbReference type="AlphaFoldDB" id="A0A699IW16"/>
<gene>
    <name evidence="3" type="ORF">Tci_562475</name>
</gene>
<dbReference type="InterPro" id="IPR054722">
    <property type="entry name" value="PolX-like_BBD"/>
</dbReference>
<sequence length="458" mass="52930">MLSQGGNSIFKTLKKHFEVIQKALTKEIKEMKDVFEELEAKVAQNVVDRKHDEIEWKNLLIANDNLIAECLSKEVFFVATNFELNVARFTEMHIANTIVEARCLELEAELSNLHDKSHNDNHDELVNRFYNLEVHNLNLQLKYQNLKESFGNPPTPDKDTPDFDSVFVIGKIKDHVKPKVLAPGKYAIDVEPIIPRLRNNKEAHLYYLRHLKESVETIREIVEEAKVVRPLDCSIVFACHYTKHSQELLEYTIGTCPQDSHQRDKKLAPALLIRKKQVTFVEQCDTSNSNTHKHVAKLNIQKTNVPVPPSIRVNRCTDASGSQPRSNTKKNRISPAKGVNKMQVEEQPRINKSHLKTTNRVDSISRYKSCSKHMTGDRSRLMNFVKKFTGTVRFENDHFGAIMGYGDYVISDSVISRVYYVEGLGHNLFFVRQFCYYDLEIAFRKHYCYVRNTNGLNY</sequence>
<dbReference type="Pfam" id="PF22936">
    <property type="entry name" value="Pol_BBD"/>
    <property type="match status" value="1"/>
</dbReference>
<evidence type="ECO:0000259" key="2">
    <source>
        <dbReference type="Pfam" id="PF22936"/>
    </source>
</evidence>
<protein>
    <submittedName>
        <fullName evidence="3">Integrase, catalytic region, zinc finger, CCHC-type, peptidase aspartic, catalytic</fullName>
    </submittedName>
</protein>
<dbReference type="EMBL" id="BKCJ010339964">
    <property type="protein sequence ID" value="GEZ90502.1"/>
    <property type="molecule type" value="Genomic_DNA"/>
</dbReference>
<proteinExistence type="predicted"/>
<organism evidence="3">
    <name type="scientific">Tanacetum cinerariifolium</name>
    <name type="common">Dalmatian daisy</name>
    <name type="synonym">Chrysanthemum cinerariifolium</name>
    <dbReference type="NCBI Taxonomy" id="118510"/>
    <lineage>
        <taxon>Eukaryota</taxon>
        <taxon>Viridiplantae</taxon>
        <taxon>Streptophyta</taxon>
        <taxon>Embryophyta</taxon>
        <taxon>Tracheophyta</taxon>
        <taxon>Spermatophyta</taxon>
        <taxon>Magnoliopsida</taxon>
        <taxon>eudicotyledons</taxon>
        <taxon>Gunneridae</taxon>
        <taxon>Pentapetalae</taxon>
        <taxon>asterids</taxon>
        <taxon>campanulids</taxon>
        <taxon>Asterales</taxon>
        <taxon>Asteraceae</taxon>
        <taxon>Asteroideae</taxon>
        <taxon>Anthemideae</taxon>
        <taxon>Anthemidinae</taxon>
        <taxon>Tanacetum</taxon>
    </lineage>
</organism>
<feature type="region of interest" description="Disordered" evidence="1">
    <location>
        <begin position="309"/>
        <end position="349"/>
    </location>
</feature>
<feature type="compositionally biased region" description="Polar residues" evidence="1">
    <location>
        <begin position="317"/>
        <end position="326"/>
    </location>
</feature>
<reference evidence="3" key="1">
    <citation type="journal article" date="2019" name="Sci. Rep.">
        <title>Draft genome of Tanacetum cinerariifolium, the natural source of mosquito coil.</title>
        <authorList>
            <person name="Yamashiro T."/>
            <person name="Shiraishi A."/>
            <person name="Satake H."/>
            <person name="Nakayama K."/>
        </authorList>
    </citation>
    <scope>NUCLEOTIDE SEQUENCE</scope>
</reference>
<name>A0A699IW16_TANCI</name>
<evidence type="ECO:0000313" key="3">
    <source>
        <dbReference type="EMBL" id="GEZ90502.1"/>
    </source>
</evidence>